<evidence type="ECO:0000256" key="3">
    <source>
        <dbReference type="ARBA" id="ARBA00022563"/>
    </source>
</evidence>
<name>A0A2J6WZX4_9CHLR</name>
<evidence type="ECO:0000256" key="1">
    <source>
        <dbReference type="ARBA" id="ARBA00004777"/>
    </source>
</evidence>
<dbReference type="Proteomes" id="UP000243376">
    <property type="component" value="Unassembled WGS sequence"/>
</dbReference>
<feature type="non-terminal residue" evidence="7">
    <location>
        <position position="1"/>
    </location>
</feature>
<dbReference type="InterPro" id="IPR027417">
    <property type="entry name" value="P-loop_NTPase"/>
</dbReference>
<comment type="caution">
    <text evidence="7">The sequence shown here is derived from an EMBL/GenBank/DDBJ whole genome shotgun (WGS) entry which is preliminary data.</text>
</comment>
<dbReference type="Pfam" id="PF01268">
    <property type="entry name" value="FTHFS"/>
    <property type="match status" value="1"/>
</dbReference>
<protein>
    <recommendedName>
        <fullName evidence="2">formate--tetrahydrofolate ligase</fullName>
        <ecNumber evidence="2">6.3.4.3</ecNumber>
    </recommendedName>
</protein>
<dbReference type="EC" id="6.3.4.3" evidence="2"/>
<keyword evidence="4 7" id="KW-0436">Ligase</keyword>
<dbReference type="GO" id="GO:0005524">
    <property type="term" value="F:ATP binding"/>
    <property type="evidence" value="ECO:0007669"/>
    <property type="project" value="UniProtKB-KW"/>
</dbReference>
<dbReference type="FunFam" id="3.10.410.10:FF:000001">
    <property type="entry name" value="Putative formate--tetrahydrofolate ligase"/>
    <property type="match status" value="1"/>
</dbReference>
<dbReference type="GO" id="GO:0004329">
    <property type="term" value="F:formate-tetrahydrofolate ligase activity"/>
    <property type="evidence" value="ECO:0007669"/>
    <property type="project" value="UniProtKB-EC"/>
</dbReference>
<organism evidence="7 8">
    <name type="scientific">Chloroflexus aggregans</name>
    <dbReference type="NCBI Taxonomy" id="152260"/>
    <lineage>
        <taxon>Bacteria</taxon>
        <taxon>Bacillati</taxon>
        <taxon>Chloroflexota</taxon>
        <taxon>Chloroflexia</taxon>
        <taxon>Chloroflexales</taxon>
        <taxon>Chloroflexineae</taxon>
        <taxon>Chloroflexaceae</taxon>
        <taxon>Chloroflexus</taxon>
    </lineage>
</organism>
<keyword evidence="3" id="KW-0554">One-carbon metabolism</keyword>
<dbReference type="AlphaFoldDB" id="A0A2J6WZX4"/>
<dbReference type="SUPFAM" id="SSF52540">
    <property type="entry name" value="P-loop containing nucleoside triphosphate hydrolases"/>
    <property type="match status" value="1"/>
</dbReference>
<evidence type="ECO:0000313" key="7">
    <source>
        <dbReference type="EMBL" id="PMP77005.1"/>
    </source>
</evidence>
<dbReference type="Gene3D" id="3.10.410.10">
    <property type="entry name" value="Formyltetrahydrofolate synthetase, domain 3"/>
    <property type="match status" value="1"/>
</dbReference>
<dbReference type="GO" id="GO:0006730">
    <property type="term" value="P:one-carbon metabolic process"/>
    <property type="evidence" value="ECO:0007669"/>
    <property type="project" value="UniProtKB-KW"/>
</dbReference>
<proteinExistence type="predicted"/>
<sequence length="157" mass="16266">AGMAVSNVYVAGGAGGIELAKLVAHVAERPGPREPKFLYPLEMPLAEKIEMIARRIYGAAGIELSATATAQLATFTEAGFGNLPICMAKTHLSLSHDPKLHGAPAGFIFPIREVRISAGAGFILPIAGTTVTMPGLGAHPAAHQIDIDDDGNIVGLF</sequence>
<keyword evidence="5" id="KW-0547">Nucleotide-binding</keyword>
<gene>
    <name evidence="7" type="ORF">C0184_12370</name>
</gene>
<keyword evidence="6" id="KW-0067">ATP-binding</keyword>
<dbReference type="InterPro" id="IPR000559">
    <property type="entry name" value="Formate_THF_ligase"/>
</dbReference>
<reference evidence="7 8" key="1">
    <citation type="submission" date="2018-01" db="EMBL/GenBank/DDBJ databases">
        <title>Metagenomic assembled genomes from two thermal pools in the Uzon Caldera, Kamchatka, Russia.</title>
        <authorList>
            <person name="Wilkins L."/>
            <person name="Ettinger C."/>
        </authorList>
    </citation>
    <scope>NUCLEOTIDE SEQUENCE [LARGE SCALE GENOMIC DNA]</scope>
    <source>
        <strain evidence="7">ZAV-02</strain>
    </source>
</reference>
<evidence type="ECO:0000256" key="5">
    <source>
        <dbReference type="ARBA" id="ARBA00022741"/>
    </source>
</evidence>
<evidence type="ECO:0000256" key="2">
    <source>
        <dbReference type="ARBA" id="ARBA00012295"/>
    </source>
</evidence>
<dbReference type="EMBL" id="PNIQ01000830">
    <property type="protein sequence ID" value="PMP77005.1"/>
    <property type="molecule type" value="Genomic_DNA"/>
</dbReference>
<comment type="pathway">
    <text evidence="1">One-carbon metabolism; tetrahydrofolate interconversion.</text>
</comment>
<evidence type="ECO:0000313" key="8">
    <source>
        <dbReference type="Proteomes" id="UP000243376"/>
    </source>
</evidence>
<evidence type="ECO:0000256" key="6">
    <source>
        <dbReference type="ARBA" id="ARBA00022840"/>
    </source>
</evidence>
<accession>A0A2J6WZX4</accession>
<evidence type="ECO:0000256" key="4">
    <source>
        <dbReference type="ARBA" id="ARBA00022598"/>
    </source>
</evidence>